<organism evidence="2 3">
    <name type="scientific">Rothia dentocariosa (strain ATCC 17931 / CDC X599 / XDIA)</name>
    <dbReference type="NCBI Taxonomy" id="762948"/>
    <lineage>
        <taxon>Bacteria</taxon>
        <taxon>Bacillati</taxon>
        <taxon>Actinomycetota</taxon>
        <taxon>Actinomycetes</taxon>
        <taxon>Micrococcales</taxon>
        <taxon>Micrococcaceae</taxon>
        <taxon>Rothia</taxon>
    </lineage>
</organism>
<dbReference type="HOGENOM" id="CLU_2619823_0_0_11"/>
<name>E3H4W8_ROTDC</name>
<dbReference type="AlphaFoldDB" id="E3H4W8"/>
<keyword evidence="1" id="KW-1133">Transmembrane helix</keyword>
<dbReference type="Proteomes" id="UP000000387">
    <property type="component" value="Chromosome"/>
</dbReference>
<dbReference type="KEGG" id="rdn:HMPREF0733_10129"/>
<protein>
    <submittedName>
        <fullName evidence="2">Uncharacterized protein</fullName>
    </submittedName>
</protein>
<reference evidence="3" key="1">
    <citation type="submission" date="2010-10" db="EMBL/GenBank/DDBJ databases">
        <title>The complete genome of Rothia dentocariosa ATCC 17931.</title>
        <authorList>
            <person name="Muzny D."/>
            <person name="Qin X."/>
            <person name="Buhay C."/>
            <person name="Dugan-Rocha S."/>
            <person name="Ding Y."/>
            <person name="Chen G."/>
            <person name="Hawes A."/>
            <person name="Holder M."/>
            <person name="Jhangiani S."/>
            <person name="Johnson A."/>
            <person name="Khan Z."/>
            <person name="Li Z."/>
            <person name="Liu W."/>
            <person name="Liu X."/>
            <person name="Perez L."/>
            <person name="Shen H."/>
            <person name="Wang Q."/>
            <person name="Watt J."/>
            <person name="Xi L."/>
            <person name="Xin Y."/>
            <person name="Zhou J."/>
            <person name="Deng J."/>
            <person name="Jiang H."/>
            <person name="Liu Y."/>
            <person name="Qu J."/>
            <person name="Song X.-Z."/>
            <person name="Zhang L."/>
            <person name="Villasana D."/>
            <person name="Johnson A."/>
            <person name="Liu J."/>
            <person name="Liyanage D."/>
            <person name="Lorensuhewa L."/>
            <person name="Robinson T."/>
            <person name="Song A."/>
            <person name="Song B.-B."/>
            <person name="Dinh H."/>
            <person name="Thornton R."/>
            <person name="Coyle M."/>
            <person name="Francisco L."/>
            <person name="Jackson L."/>
            <person name="Javaid M."/>
            <person name="Korchina V."/>
            <person name="Kovar C."/>
            <person name="Mata R."/>
            <person name="Mathew T."/>
            <person name="Ngo R."/>
            <person name="Nguyen L."/>
            <person name="Nguyen N."/>
            <person name="Okwuonu G."/>
            <person name="Ongeri F."/>
            <person name="Pham C."/>
            <person name="Simmons D."/>
            <person name="Wilczek-Boney K."/>
            <person name="Hale W."/>
            <person name="Jakkamsetti A."/>
            <person name="Pham P."/>
            <person name="Ruth R."/>
            <person name="San Lucas F."/>
            <person name="Warren J."/>
            <person name="Zhang J."/>
            <person name="Zhao Z."/>
            <person name="Zhou C."/>
            <person name="Zhu D."/>
            <person name="Lee S."/>
            <person name="Bess C."/>
            <person name="Blankenburg K."/>
            <person name="Forbes L."/>
            <person name="Fu Q."/>
            <person name="Gubbala S."/>
            <person name="Hirani K."/>
            <person name="Jayaseelan J.C."/>
            <person name="Lara F."/>
            <person name="Munidasa M."/>
            <person name="Palculict T."/>
            <person name="Patil S."/>
            <person name="Pu L.-L."/>
            <person name="Saada N."/>
            <person name="Tang L."/>
            <person name="Weissenberger G."/>
            <person name="Zhu Y."/>
            <person name="Hemphill L."/>
            <person name="Shang Y."/>
            <person name="Youmans B."/>
            <person name="Ayvaz T."/>
            <person name="Ross M."/>
            <person name="Santibanez J."/>
            <person name="Aqrawi P."/>
            <person name="Gross S."/>
            <person name="Joshi V."/>
            <person name="Fowler G."/>
            <person name="Nazareth L."/>
            <person name="Reid J."/>
            <person name="Worley K."/>
            <person name="Petrosino J."/>
            <person name="Highlander S."/>
            <person name="Gibbs R."/>
        </authorList>
    </citation>
    <scope>NUCLEOTIDE SEQUENCE [LARGE SCALE GENOMIC DNA]</scope>
    <source>
        <strain evidence="3">ATCC 17931 / CDC X599 / XDIA</strain>
    </source>
</reference>
<accession>E3H4W8</accession>
<keyword evidence="1" id="KW-0812">Transmembrane</keyword>
<evidence type="ECO:0000313" key="3">
    <source>
        <dbReference type="Proteomes" id="UP000000387"/>
    </source>
</evidence>
<keyword evidence="1" id="KW-0472">Membrane</keyword>
<proteinExistence type="predicted"/>
<dbReference type="EMBL" id="CP002280">
    <property type="protein sequence ID" value="ADP39587.1"/>
    <property type="molecule type" value="Genomic_DNA"/>
</dbReference>
<evidence type="ECO:0000313" key="2">
    <source>
        <dbReference type="EMBL" id="ADP39587.1"/>
    </source>
</evidence>
<evidence type="ECO:0000256" key="1">
    <source>
        <dbReference type="SAM" id="Phobius"/>
    </source>
</evidence>
<gene>
    <name evidence="2" type="ordered locus">HMPREF0733_10129</name>
</gene>
<sequence>MALEATTGRRGLPALNRTVYPGASRREITAGCASHIDDKTVRLSAKHLIKALVAIPVALKMLVLYILCLVLVALSSSS</sequence>
<feature type="transmembrane region" description="Helical" evidence="1">
    <location>
        <begin position="51"/>
        <end position="74"/>
    </location>
</feature>